<proteinExistence type="predicted"/>
<feature type="transmembrane region" description="Helical" evidence="1">
    <location>
        <begin position="12"/>
        <end position="32"/>
    </location>
</feature>
<keyword evidence="1" id="KW-1133">Transmembrane helix</keyword>
<keyword evidence="1" id="KW-0472">Membrane</keyword>
<keyword evidence="1" id="KW-0812">Transmembrane</keyword>
<accession>A0A0E9S173</accession>
<dbReference type="EMBL" id="GBXM01073536">
    <property type="protein sequence ID" value="JAH35041.1"/>
    <property type="molecule type" value="Transcribed_RNA"/>
</dbReference>
<sequence>MFAKNHPMPVIYYLILSRWLAVCSFQCLGLALQNVPRR</sequence>
<dbReference type="AlphaFoldDB" id="A0A0E9S173"/>
<evidence type="ECO:0000313" key="2">
    <source>
        <dbReference type="EMBL" id="JAH35041.1"/>
    </source>
</evidence>
<evidence type="ECO:0000256" key="1">
    <source>
        <dbReference type="SAM" id="Phobius"/>
    </source>
</evidence>
<name>A0A0E9S173_ANGAN</name>
<protein>
    <submittedName>
        <fullName evidence="2">Uncharacterized protein</fullName>
    </submittedName>
</protein>
<reference evidence="2" key="1">
    <citation type="submission" date="2014-11" db="EMBL/GenBank/DDBJ databases">
        <authorList>
            <person name="Amaro Gonzalez C."/>
        </authorList>
    </citation>
    <scope>NUCLEOTIDE SEQUENCE</scope>
</reference>
<reference evidence="2" key="2">
    <citation type="journal article" date="2015" name="Fish Shellfish Immunol.">
        <title>Early steps in the European eel (Anguilla anguilla)-Vibrio vulnificus interaction in the gills: Role of the RtxA13 toxin.</title>
        <authorList>
            <person name="Callol A."/>
            <person name="Pajuelo D."/>
            <person name="Ebbesson L."/>
            <person name="Teles M."/>
            <person name="MacKenzie S."/>
            <person name="Amaro C."/>
        </authorList>
    </citation>
    <scope>NUCLEOTIDE SEQUENCE</scope>
</reference>
<organism evidence="2">
    <name type="scientific">Anguilla anguilla</name>
    <name type="common">European freshwater eel</name>
    <name type="synonym">Muraena anguilla</name>
    <dbReference type="NCBI Taxonomy" id="7936"/>
    <lineage>
        <taxon>Eukaryota</taxon>
        <taxon>Metazoa</taxon>
        <taxon>Chordata</taxon>
        <taxon>Craniata</taxon>
        <taxon>Vertebrata</taxon>
        <taxon>Euteleostomi</taxon>
        <taxon>Actinopterygii</taxon>
        <taxon>Neopterygii</taxon>
        <taxon>Teleostei</taxon>
        <taxon>Anguilliformes</taxon>
        <taxon>Anguillidae</taxon>
        <taxon>Anguilla</taxon>
    </lineage>
</organism>